<dbReference type="EMBL" id="JACHHP010000004">
    <property type="protein sequence ID" value="MBB5208925.1"/>
    <property type="molecule type" value="Genomic_DNA"/>
</dbReference>
<dbReference type="PROSITE" id="PS51202">
    <property type="entry name" value="RCK_C"/>
    <property type="match status" value="2"/>
</dbReference>
<organism evidence="9 10">
    <name type="scientific">Chiayiivirga flava</name>
    <dbReference type="NCBI Taxonomy" id="659595"/>
    <lineage>
        <taxon>Bacteria</taxon>
        <taxon>Pseudomonadati</taxon>
        <taxon>Pseudomonadota</taxon>
        <taxon>Gammaproteobacteria</taxon>
        <taxon>Lysobacterales</taxon>
        <taxon>Lysobacteraceae</taxon>
        <taxon>Chiayiivirga</taxon>
    </lineage>
</organism>
<evidence type="ECO:0000256" key="7">
    <source>
        <dbReference type="SAM" id="Phobius"/>
    </source>
</evidence>
<dbReference type="Proteomes" id="UP000521199">
    <property type="component" value="Unassembled WGS sequence"/>
</dbReference>
<dbReference type="InterPro" id="IPR051679">
    <property type="entry name" value="DASS-Related_Transporters"/>
</dbReference>
<dbReference type="InterPro" id="IPR036721">
    <property type="entry name" value="RCK_C_sf"/>
</dbReference>
<feature type="transmembrane region" description="Helical" evidence="7">
    <location>
        <begin position="554"/>
        <end position="573"/>
    </location>
</feature>
<evidence type="ECO:0000313" key="10">
    <source>
        <dbReference type="Proteomes" id="UP000521199"/>
    </source>
</evidence>
<evidence type="ECO:0000313" key="9">
    <source>
        <dbReference type="EMBL" id="MBB5208925.1"/>
    </source>
</evidence>
<feature type="transmembrane region" description="Helical" evidence="7">
    <location>
        <begin position="39"/>
        <end position="56"/>
    </location>
</feature>
<evidence type="ECO:0000256" key="4">
    <source>
        <dbReference type="ARBA" id="ARBA00022737"/>
    </source>
</evidence>
<dbReference type="Pfam" id="PF02080">
    <property type="entry name" value="TrkA_C"/>
    <property type="match status" value="1"/>
</dbReference>
<sequence length="616" mass="65863">MELELGQRSLSLTNDMLFVLGLVAFTMVMFVWERVRNDVVALLVLVALGLLDLVPAEQLFDGFAGTAVISVIATMILGAGLDRTGVLNRLAGWLLRRSKGNEERLVLFNSAAAGLISSVMQNPAVTALFLPVTSRLSARSGVTVARLLMPMVVAVIMGGALTMVGNSPLIMLNDLLASANRNLPSGVATLQPLPMFAPMPVGIALLLLGLVYFRLFGKRFFGKAEDKGVAPARTESYFARTYGIEGEVFELTVTAESPLVGMSIGEAEAQKNAPLLLALKSGNESRLAPPADQMIWVGSVLGVMGRRQTIGDYAQNNLMRMQTRLRNFGDLFNPSRAGISEAVIPPNSRFIGQTLGDLHLRKRHGISVLAINRGTEVLREDIRSVTLRAGDMLVFHSIWRDLALAAESRDFVVVTDYPKDEQRPHKLWHALVIFGAALALALSHQVAVPIALMAGVIGMLLTGVLNMDEAYAAINWKTVFLMASLIPLGWAVDSSGLAAWIAQGTLERLGDVPVWTLQAAVALLTIVLGLVVSNVGATAIMVPMAINIAISSGAAPLPFALIVGLSASTNLISVSNPVLSMVAGPAGYRGWDFLRVGLPLTALYVVVMLGVVNLIY</sequence>
<keyword evidence="2" id="KW-0813">Transport</keyword>
<dbReference type="InterPro" id="IPR006037">
    <property type="entry name" value="RCK_C"/>
</dbReference>
<keyword evidence="6 7" id="KW-0472">Membrane</keyword>
<feature type="transmembrane region" description="Helical" evidence="7">
    <location>
        <begin position="479"/>
        <end position="502"/>
    </location>
</feature>
<dbReference type="Pfam" id="PF03600">
    <property type="entry name" value="CitMHS"/>
    <property type="match status" value="1"/>
</dbReference>
<feature type="transmembrane region" description="Helical" evidence="7">
    <location>
        <begin position="427"/>
        <end position="444"/>
    </location>
</feature>
<accession>A0A7W8G2P6</accession>
<keyword evidence="4" id="KW-0677">Repeat</keyword>
<name>A0A7W8G2P6_9GAMM</name>
<feature type="transmembrane region" description="Helical" evidence="7">
    <location>
        <begin position="593"/>
        <end position="615"/>
    </location>
</feature>
<feature type="transmembrane region" description="Helical" evidence="7">
    <location>
        <begin position="514"/>
        <end position="542"/>
    </location>
</feature>
<evidence type="ECO:0000259" key="8">
    <source>
        <dbReference type="PROSITE" id="PS51202"/>
    </source>
</evidence>
<keyword evidence="10" id="KW-1185">Reference proteome</keyword>
<feature type="transmembrane region" description="Helical" evidence="7">
    <location>
        <begin position="192"/>
        <end position="213"/>
    </location>
</feature>
<comment type="caution">
    <text evidence="9">The sequence shown here is derived from an EMBL/GenBank/DDBJ whole genome shotgun (WGS) entry which is preliminary data.</text>
</comment>
<proteinExistence type="predicted"/>
<dbReference type="Gene3D" id="3.30.70.1450">
    <property type="entry name" value="Regulator of K+ conductance, C-terminal domain"/>
    <property type="match status" value="2"/>
</dbReference>
<dbReference type="AlphaFoldDB" id="A0A7W8G2P6"/>
<keyword evidence="3 7" id="KW-0812">Transmembrane</keyword>
<comment type="subcellular location">
    <subcellularLocation>
        <location evidence="1">Membrane</location>
        <topology evidence="1">Multi-pass membrane protein</topology>
    </subcellularLocation>
</comment>
<gene>
    <name evidence="9" type="ORF">HNQ52_002475</name>
</gene>
<evidence type="ECO:0000256" key="6">
    <source>
        <dbReference type="ARBA" id="ARBA00023136"/>
    </source>
</evidence>
<feature type="domain" description="RCK C-terminal" evidence="8">
    <location>
        <begin position="236"/>
        <end position="319"/>
    </location>
</feature>
<protein>
    <submittedName>
        <fullName evidence="9">Di/tricarboxylate transporter</fullName>
    </submittedName>
</protein>
<evidence type="ECO:0000256" key="3">
    <source>
        <dbReference type="ARBA" id="ARBA00022692"/>
    </source>
</evidence>
<dbReference type="PANTHER" id="PTHR43652:SF2">
    <property type="entry name" value="BASIC AMINO ACID ANTIPORTER YFCC-RELATED"/>
    <property type="match status" value="1"/>
</dbReference>
<dbReference type="GO" id="GO:0008324">
    <property type="term" value="F:monoatomic cation transmembrane transporter activity"/>
    <property type="evidence" value="ECO:0007669"/>
    <property type="project" value="InterPro"/>
</dbReference>
<evidence type="ECO:0000256" key="5">
    <source>
        <dbReference type="ARBA" id="ARBA00022989"/>
    </source>
</evidence>
<feature type="transmembrane region" description="Helical" evidence="7">
    <location>
        <begin position="147"/>
        <end position="172"/>
    </location>
</feature>
<dbReference type="SUPFAM" id="SSF116726">
    <property type="entry name" value="TrkA C-terminal domain-like"/>
    <property type="match status" value="2"/>
</dbReference>
<keyword evidence="5 7" id="KW-1133">Transmembrane helix</keyword>
<feature type="transmembrane region" description="Helical" evidence="7">
    <location>
        <begin position="62"/>
        <end position="81"/>
    </location>
</feature>
<dbReference type="GO" id="GO:0006813">
    <property type="term" value="P:potassium ion transport"/>
    <property type="evidence" value="ECO:0007669"/>
    <property type="project" value="InterPro"/>
</dbReference>
<dbReference type="PANTHER" id="PTHR43652">
    <property type="entry name" value="BASIC AMINO ACID ANTIPORTER YFCC-RELATED"/>
    <property type="match status" value="1"/>
</dbReference>
<feature type="transmembrane region" description="Helical" evidence="7">
    <location>
        <begin position="450"/>
        <end position="467"/>
    </location>
</feature>
<dbReference type="RefSeq" id="WP_183961470.1">
    <property type="nucleotide sequence ID" value="NZ_JACHHP010000004.1"/>
</dbReference>
<evidence type="ECO:0000256" key="2">
    <source>
        <dbReference type="ARBA" id="ARBA00022448"/>
    </source>
</evidence>
<feature type="domain" description="RCK C-terminal" evidence="8">
    <location>
        <begin position="326"/>
        <end position="411"/>
    </location>
</feature>
<dbReference type="GO" id="GO:0005886">
    <property type="term" value="C:plasma membrane"/>
    <property type="evidence" value="ECO:0007669"/>
    <property type="project" value="TreeGrafter"/>
</dbReference>
<reference evidence="9 10" key="1">
    <citation type="submission" date="2020-08" db="EMBL/GenBank/DDBJ databases">
        <title>Genomic Encyclopedia of Type Strains, Phase IV (KMG-IV): sequencing the most valuable type-strain genomes for metagenomic binning, comparative biology and taxonomic classification.</title>
        <authorList>
            <person name="Goeker M."/>
        </authorList>
    </citation>
    <scope>NUCLEOTIDE SEQUENCE [LARGE SCALE GENOMIC DNA]</scope>
    <source>
        <strain evidence="9 10">DSM 24163</strain>
    </source>
</reference>
<feature type="transmembrane region" description="Helical" evidence="7">
    <location>
        <begin position="12"/>
        <end position="32"/>
    </location>
</feature>
<dbReference type="InterPro" id="IPR004680">
    <property type="entry name" value="Cit_transptr-like_dom"/>
</dbReference>
<evidence type="ECO:0000256" key="1">
    <source>
        <dbReference type="ARBA" id="ARBA00004141"/>
    </source>
</evidence>